<sequence length="560" mass="63277">MANTIRPVQYPDFHVIGRRTGTQADLQQQEFLTHCPPDLPPRHRIVALLGVTDDYQLANPTLDGWFVSDFYLFYHLLAPVAPRKPPNQIWLTSENPEELVNKYTEYLHGDSNGERRVVLDRQMLPGIVESGRLRVVPRDALLERFLNTLREQAAEAIRCEEQLVVLIFGHGDIHHKVWVAGSTLRMMDLRRLLDNTPRVTIFTTSCYSGGWLVSPNVKGRFLNSTAITAAGEDSVSSSWAQSESVGRASGSLAATGILRCLIEAEVEQKRTQEQAQLMQTGVLGGDIVSTMEHPTYIQFAKCIYESVKGMGLLGSKQEIYFSAEDDEWEMSYQPRLGLPLSSYKEKWESLRAVSPSASSGQTTPASRTGGRPVKRLRYLAEEYLASNPGADSLSPNVALHGDLRRILRGETPVQEVNNLIETTAYRLGSMYEADYLRQEVGIQYPSIFDMDTQNVIVSLPPTTQPMRRKTWDLLTRYDINTTPVGIRLQYGKPVQYLTLALIETSSSWDVIESRIHAMASKKKAWFRFIYRAWQGNRVAHDKDVQTSQRAFFEAFKKIGK</sequence>
<dbReference type="Proteomes" id="UP001216150">
    <property type="component" value="Unassembled WGS sequence"/>
</dbReference>
<keyword evidence="2" id="KW-1185">Reference proteome</keyword>
<protein>
    <submittedName>
        <fullName evidence="1">Uncharacterized protein</fullName>
    </submittedName>
</protein>
<evidence type="ECO:0000313" key="2">
    <source>
        <dbReference type="Proteomes" id="UP001216150"/>
    </source>
</evidence>
<dbReference type="AlphaFoldDB" id="A0AAD6GS03"/>
<evidence type="ECO:0000313" key="1">
    <source>
        <dbReference type="EMBL" id="KAJ5585699.1"/>
    </source>
</evidence>
<accession>A0AAD6GS03</accession>
<reference evidence="1 2" key="1">
    <citation type="journal article" date="2023" name="IMA Fungus">
        <title>Comparative genomic study of the Penicillium genus elucidates a diverse pangenome and 15 lateral gene transfer events.</title>
        <authorList>
            <person name="Petersen C."/>
            <person name="Sorensen T."/>
            <person name="Nielsen M.R."/>
            <person name="Sondergaard T.E."/>
            <person name="Sorensen J.L."/>
            <person name="Fitzpatrick D.A."/>
            <person name="Frisvad J.C."/>
            <person name="Nielsen K.L."/>
        </authorList>
    </citation>
    <scope>NUCLEOTIDE SEQUENCE [LARGE SCALE GENOMIC DNA]</scope>
    <source>
        <strain evidence="1 2">IBT 29057</strain>
    </source>
</reference>
<organism evidence="1 2">
    <name type="scientific">Penicillium hetheringtonii</name>
    <dbReference type="NCBI Taxonomy" id="911720"/>
    <lineage>
        <taxon>Eukaryota</taxon>
        <taxon>Fungi</taxon>
        <taxon>Dikarya</taxon>
        <taxon>Ascomycota</taxon>
        <taxon>Pezizomycotina</taxon>
        <taxon>Eurotiomycetes</taxon>
        <taxon>Eurotiomycetidae</taxon>
        <taxon>Eurotiales</taxon>
        <taxon>Aspergillaceae</taxon>
        <taxon>Penicillium</taxon>
    </lineage>
</organism>
<name>A0AAD6GS03_9EURO</name>
<gene>
    <name evidence="1" type="ORF">N7450_005486</name>
</gene>
<proteinExistence type="predicted"/>
<comment type="caution">
    <text evidence="1">The sequence shown here is derived from an EMBL/GenBank/DDBJ whole genome shotgun (WGS) entry which is preliminary data.</text>
</comment>
<dbReference type="EMBL" id="JAQJAC010000004">
    <property type="protein sequence ID" value="KAJ5585699.1"/>
    <property type="molecule type" value="Genomic_DNA"/>
</dbReference>